<dbReference type="Gene3D" id="1.20.5.640">
    <property type="entry name" value="Single helix bin"/>
    <property type="match status" value="1"/>
</dbReference>
<dbReference type="EMBL" id="CP011304">
    <property type="protein sequence ID" value="AKE63176.1"/>
    <property type="molecule type" value="Genomic_DNA"/>
</dbReference>
<reference evidence="7 8" key="1">
    <citation type="journal article" date="2015" name="Genome Announc.">
        <title>Complete Genome Sequence of Microcystis aeruginosa NIES-2549, a Bloom-Forming Cyanobacterium from Lake Kasumigaura, Japan.</title>
        <authorList>
            <person name="Yamaguchi H."/>
            <person name="Suzuki S."/>
            <person name="Tanabe Y."/>
            <person name="Osana Y."/>
            <person name="Shimura Y."/>
            <person name="Ishida K."/>
            <person name="Kawachi M."/>
        </authorList>
    </citation>
    <scope>NUCLEOTIDE SEQUENCE [LARGE SCALE GENOMIC DNA]</scope>
    <source>
        <strain evidence="7 8">NIES-2549</strain>
    </source>
</reference>
<feature type="compositionally biased region" description="Basic residues" evidence="6">
    <location>
        <begin position="1"/>
        <end position="23"/>
    </location>
</feature>
<evidence type="ECO:0000256" key="6">
    <source>
        <dbReference type="SAM" id="MobiDB-lite"/>
    </source>
</evidence>
<dbReference type="RefSeq" id="WP_002737202.1">
    <property type="nucleotide sequence ID" value="NZ_CP011304.1"/>
</dbReference>
<dbReference type="InterPro" id="IPR002677">
    <property type="entry name" value="Ribosomal_bL32"/>
</dbReference>
<dbReference type="PATRIC" id="fig|1641812.3.peg.843"/>
<dbReference type="NCBIfam" id="TIGR01031">
    <property type="entry name" value="rpmF_bact"/>
    <property type="match status" value="1"/>
</dbReference>
<comment type="similarity">
    <text evidence="1 5">Belongs to the bacterial ribosomal protein bL32 family.</text>
</comment>
<dbReference type="HOGENOM" id="CLU_199882_0_0_3"/>
<protein>
    <recommendedName>
        <fullName evidence="4 5">Large ribosomal subunit protein bL32</fullName>
    </recommendedName>
</protein>
<gene>
    <name evidence="5" type="primary">rpmF</name>
    <name evidence="5" type="synonym">rpl32</name>
    <name evidence="7" type="ORF">MYAER_0816</name>
</gene>
<organism evidence="7 8">
    <name type="scientific">Microcystis aeruginosa NIES-2549</name>
    <dbReference type="NCBI Taxonomy" id="1641812"/>
    <lineage>
        <taxon>Bacteria</taxon>
        <taxon>Bacillati</taxon>
        <taxon>Cyanobacteriota</taxon>
        <taxon>Cyanophyceae</taxon>
        <taxon>Oscillatoriophycideae</taxon>
        <taxon>Chroococcales</taxon>
        <taxon>Microcystaceae</taxon>
        <taxon>Microcystis</taxon>
    </lineage>
</organism>
<dbReference type="InterPro" id="IPR044958">
    <property type="entry name" value="Ribosomal_bL32_plant/cyanobact"/>
</dbReference>
<dbReference type="InterPro" id="IPR011332">
    <property type="entry name" value="Ribosomal_zn-bd"/>
</dbReference>
<dbReference type="SUPFAM" id="SSF57829">
    <property type="entry name" value="Zn-binding ribosomal proteins"/>
    <property type="match status" value="1"/>
</dbReference>
<dbReference type="AlphaFoldDB" id="A0A0F6U270"/>
<feature type="region of interest" description="Disordered" evidence="6">
    <location>
        <begin position="1"/>
        <end position="60"/>
    </location>
</feature>
<evidence type="ECO:0000256" key="4">
    <source>
        <dbReference type="ARBA" id="ARBA00035178"/>
    </source>
</evidence>
<evidence type="ECO:0000313" key="8">
    <source>
        <dbReference type="Proteomes" id="UP000034103"/>
    </source>
</evidence>
<evidence type="ECO:0000256" key="5">
    <source>
        <dbReference type="HAMAP-Rule" id="MF_00340"/>
    </source>
</evidence>
<dbReference type="GO" id="GO:0006412">
    <property type="term" value="P:translation"/>
    <property type="evidence" value="ECO:0007669"/>
    <property type="project" value="UniProtKB-UniRule"/>
</dbReference>
<keyword evidence="3 5" id="KW-0687">Ribonucleoprotein</keyword>
<dbReference type="HAMAP" id="MF_00340">
    <property type="entry name" value="Ribosomal_bL32"/>
    <property type="match status" value="1"/>
</dbReference>
<evidence type="ECO:0000256" key="2">
    <source>
        <dbReference type="ARBA" id="ARBA00022980"/>
    </source>
</evidence>
<evidence type="ECO:0000313" key="7">
    <source>
        <dbReference type="EMBL" id="AKE63176.1"/>
    </source>
</evidence>
<dbReference type="PANTHER" id="PTHR36083">
    <property type="entry name" value="50S RIBOSOMAL PROTEIN L32, CHLOROPLASTIC"/>
    <property type="match status" value="1"/>
</dbReference>
<evidence type="ECO:0000256" key="1">
    <source>
        <dbReference type="ARBA" id="ARBA00008560"/>
    </source>
</evidence>
<evidence type="ECO:0000256" key="3">
    <source>
        <dbReference type="ARBA" id="ARBA00023274"/>
    </source>
</evidence>
<sequence length="60" mass="6778">MACPKKKTSNAKRDQRRAHWRKQAAREAQKALSLGKSVLSGRSNSFVYPTKEEEEGGDEE</sequence>
<dbReference type="GO" id="GO:0003735">
    <property type="term" value="F:structural constituent of ribosome"/>
    <property type="evidence" value="ECO:0007669"/>
    <property type="project" value="InterPro"/>
</dbReference>
<name>A0A0F6U270_MICAE</name>
<dbReference type="Pfam" id="PF01783">
    <property type="entry name" value="Ribosomal_L32p"/>
    <property type="match status" value="1"/>
</dbReference>
<keyword evidence="2 5" id="KW-0689">Ribosomal protein</keyword>
<dbReference type="PANTHER" id="PTHR36083:SF1">
    <property type="entry name" value="LARGE RIBOSOMAL SUBUNIT PROTEIN BL32C"/>
    <property type="match status" value="1"/>
</dbReference>
<dbReference type="GO" id="GO:0015934">
    <property type="term" value="C:large ribosomal subunit"/>
    <property type="evidence" value="ECO:0007669"/>
    <property type="project" value="InterPro"/>
</dbReference>
<proteinExistence type="inferred from homology"/>
<dbReference type="Proteomes" id="UP000034103">
    <property type="component" value="Chromosome"/>
</dbReference>
<accession>A0A0F6U270</accession>